<reference evidence="3 4" key="1">
    <citation type="submission" date="2024-02" db="EMBL/GenBank/DDBJ databases">
        <authorList>
            <person name="Chen Y."/>
            <person name="Shah S."/>
            <person name="Dougan E. K."/>
            <person name="Thang M."/>
            <person name="Chan C."/>
        </authorList>
    </citation>
    <scope>NUCLEOTIDE SEQUENCE [LARGE SCALE GENOMIC DNA]</scope>
</reference>
<organism evidence="3 4">
    <name type="scientific">Durusdinium trenchii</name>
    <dbReference type="NCBI Taxonomy" id="1381693"/>
    <lineage>
        <taxon>Eukaryota</taxon>
        <taxon>Sar</taxon>
        <taxon>Alveolata</taxon>
        <taxon>Dinophyceae</taxon>
        <taxon>Suessiales</taxon>
        <taxon>Symbiodiniaceae</taxon>
        <taxon>Durusdinium</taxon>
    </lineage>
</organism>
<dbReference type="Proteomes" id="UP001642484">
    <property type="component" value="Unassembled WGS sequence"/>
</dbReference>
<comment type="caution">
    <text evidence="3">The sequence shown here is derived from an EMBL/GenBank/DDBJ whole genome shotgun (WGS) entry which is preliminary data.</text>
</comment>
<gene>
    <name evidence="3" type="ORF">CCMP2556_LOCUS18609</name>
</gene>
<feature type="chain" id="PRO_5046218269" evidence="2">
    <location>
        <begin position="26"/>
        <end position="521"/>
    </location>
</feature>
<name>A0ABP0KZC0_9DINO</name>
<feature type="signal peptide" evidence="2">
    <location>
        <begin position="1"/>
        <end position="25"/>
    </location>
</feature>
<keyword evidence="2" id="KW-0732">Signal</keyword>
<evidence type="ECO:0000313" key="4">
    <source>
        <dbReference type="Proteomes" id="UP001642484"/>
    </source>
</evidence>
<evidence type="ECO:0000256" key="1">
    <source>
        <dbReference type="SAM" id="MobiDB-lite"/>
    </source>
</evidence>
<dbReference type="EMBL" id="CAXAMN010010635">
    <property type="protein sequence ID" value="CAK9032251.1"/>
    <property type="molecule type" value="Genomic_DNA"/>
</dbReference>
<proteinExistence type="predicted"/>
<accession>A0ABP0KZC0</accession>
<feature type="region of interest" description="Disordered" evidence="1">
    <location>
        <begin position="489"/>
        <end position="521"/>
    </location>
</feature>
<sequence length="521" mass="55079">MHRWPRKRTLAVAGVLAAVLGVATWRQSNQCLNLGGLQGKTEVDVRSKGARLSRGCASCGSHNRTLAEDTVLRAMKHAGHDAQKNWEEHHIRKLDTLATLKAVKDFRRGQHNEEAGNIECAFNVLEAWHRGSKGLVSRGEEKSEDMVRFRILLGEQAVRLSPAFADPSAGNHGSAGLANSRLSPMAHETRWHLGVRAFVSVMGMGDDINGIIRTCPPPRDGESELACQVDASILVAWVGNLAAKISLAASNCALTLNVDSVCAAGVTGVVSAFGEISAGACLGAVTCSPTPPALTTTKISVLGDQTVRGAAPGRRLLIGEGTIGNGVQCGIDVGMVAANIANMGLAINKAVNVNRCCHQPRKQPLNVLKGIPDALCTVDIAGAVAYISQVVTFINLIVVHCQDFLDVNALCAGSIAAITTGASAIAAYSGALHAACRYNGLLKQPTPGGAKGFLGDRVMWVLKSGNDPTHGFGISWLKHFTSIMNTLVKPSSSSKPTHRRCPEHRLQRSTDPTGDVTRDET</sequence>
<keyword evidence="4" id="KW-1185">Reference proteome</keyword>
<evidence type="ECO:0000313" key="3">
    <source>
        <dbReference type="EMBL" id="CAK9032251.1"/>
    </source>
</evidence>
<protein>
    <submittedName>
        <fullName evidence="3">Uncharacterized protein</fullName>
    </submittedName>
</protein>
<evidence type="ECO:0000256" key="2">
    <source>
        <dbReference type="SAM" id="SignalP"/>
    </source>
</evidence>